<protein>
    <recommendedName>
        <fullName evidence="4">Type 4 fimbrial biogenesis protein PilX N-terminal domain-containing protein</fullName>
    </recommendedName>
</protein>
<dbReference type="Proteomes" id="UP000176855">
    <property type="component" value="Unassembled WGS sequence"/>
</dbReference>
<dbReference type="EMBL" id="MHOO01000011">
    <property type="protein sequence ID" value="OGZ63897.1"/>
    <property type="molecule type" value="Genomic_DNA"/>
</dbReference>
<gene>
    <name evidence="2" type="ORF">A2730_01255</name>
</gene>
<comment type="caution">
    <text evidence="2">The sequence shown here is derived from an EMBL/GenBank/DDBJ whole genome shotgun (WGS) entry which is preliminary data.</text>
</comment>
<evidence type="ECO:0000256" key="1">
    <source>
        <dbReference type="SAM" id="Phobius"/>
    </source>
</evidence>
<organism evidence="2 3">
    <name type="scientific">Candidatus Staskawiczbacteria bacterium RIFCSPHIGHO2_01_FULL_39_25</name>
    <dbReference type="NCBI Taxonomy" id="1802202"/>
    <lineage>
        <taxon>Bacteria</taxon>
        <taxon>Candidatus Staskawicziibacteriota</taxon>
    </lineage>
</organism>
<keyword evidence="1" id="KW-1133">Transmembrane helix</keyword>
<name>A0A1G2HN19_9BACT</name>
<dbReference type="AlphaFoldDB" id="A0A1G2HN19"/>
<evidence type="ECO:0008006" key="4">
    <source>
        <dbReference type="Google" id="ProtNLM"/>
    </source>
</evidence>
<proteinExistence type="predicted"/>
<keyword evidence="1" id="KW-0472">Membrane</keyword>
<accession>A0A1G2HN19</accession>
<feature type="transmembrane region" description="Helical" evidence="1">
    <location>
        <begin position="20"/>
        <end position="42"/>
    </location>
</feature>
<evidence type="ECO:0000313" key="3">
    <source>
        <dbReference type="Proteomes" id="UP000176855"/>
    </source>
</evidence>
<dbReference type="STRING" id="1802202.A2730_01255"/>
<reference evidence="2 3" key="1">
    <citation type="journal article" date="2016" name="Nat. Commun.">
        <title>Thousands of microbial genomes shed light on interconnected biogeochemical processes in an aquifer system.</title>
        <authorList>
            <person name="Anantharaman K."/>
            <person name="Brown C.T."/>
            <person name="Hug L.A."/>
            <person name="Sharon I."/>
            <person name="Castelle C.J."/>
            <person name="Probst A.J."/>
            <person name="Thomas B.C."/>
            <person name="Singh A."/>
            <person name="Wilkins M.J."/>
            <person name="Karaoz U."/>
            <person name="Brodie E.L."/>
            <person name="Williams K.H."/>
            <person name="Hubbard S.S."/>
            <person name="Banfield J.F."/>
        </authorList>
    </citation>
    <scope>NUCLEOTIDE SEQUENCE [LARGE SCALE GENOMIC DNA]</scope>
</reference>
<evidence type="ECO:0000313" key="2">
    <source>
        <dbReference type="EMBL" id="OGZ63897.1"/>
    </source>
</evidence>
<keyword evidence="1" id="KW-0812">Transmembrane</keyword>
<sequence length="172" mass="18988">MFKKNKILNNKEKGFIFLEILIGSSLISMVFITLLGIGTLALNTSSSIKKTTQIDSLIKEEIEAVRSFRDGTVWGTNGLGTVSVGGANPYYLVLDTGNPPKWILQTGTEMVNDVTRNVVFDNVSRDPSTNNIESAYNPAHLDPDTKKITVTVVSGTKTYQVVTYLTNWLPWN</sequence>